<feature type="transmembrane region" description="Helical" evidence="1">
    <location>
        <begin position="61"/>
        <end position="83"/>
    </location>
</feature>
<evidence type="ECO:0000313" key="3">
    <source>
        <dbReference type="Proteomes" id="UP000186165"/>
    </source>
</evidence>
<dbReference type="OrthoDB" id="313603at2157"/>
<feature type="transmembrane region" description="Helical" evidence="1">
    <location>
        <begin position="162"/>
        <end position="178"/>
    </location>
</feature>
<feature type="transmembrane region" description="Helical" evidence="1">
    <location>
        <begin position="122"/>
        <end position="142"/>
    </location>
</feature>
<keyword evidence="1" id="KW-1133">Transmembrane helix</keyword>
<dbReference type="EMBL" id="CP016804">
    <property type="protein sequence ID" value="APE94815.1"/>
    <property type="molecule type" value="Genomic_DNA"/>
</dbReference>
<keyword evidence="1" id="KW-0812">Transmembrane</keyword>
<dbReference type="Proteomes" id="UP000186165">
    <property type="component" value="Chromosome"/>
</dbReference>
<dbReference type="GeneID" id="30416875"/>
<name>A0A1J1AAQ7_9EURY</name>
<dbReference type="InterPro" id="IPR014509">
    <property type="entry name" value="YjdF-like"/>
</dbReference>
<evidence type="ECO:0000256" key="1">
    <source>
        <dbReference type="SAM" id="Phobius"/>
    </source>
</evidence>
<evidence type="ECO:0000313" key="2">
    <source>
        <dbReference type="EMBL" id="APE94815.1"/>
    </source>
</evidence>
<proteinExistence type="predicted"/>
<reference evidence="3" key="1">
    <citation type="submission" date="2016-08" db="EMBL/GenBank/DDBJ databases">
        <title>Discovery of first anaerobic lithoheterotrophic haloarchae widely represented in hypersaline habitats.</title>
        <authorList>
            <person name="Sorokin D.Y."/>
            <person name="Kublanov I.V."/>
            <person name="Roman P."/>
            <person name="Sinninghe Damste J.S."/>
            <person name="Golyshin P.N."/>
            <person name="Rojo D."/>
            <person name="Ciordia S."/>
            <person name="Mena Md.C."/>
            <person name="Ferrer M."/>
            <person name="Smedile F."/>
            <person name="Messina E."/>
            <person name="La Cono V."/>
            <person name="Yakimov M.M."/>
        </authorList>
    </citation>
    <scope>NUCLEOTIDE SEQUENCE [LARGE SCALE GENOMIC DNA]</scope>
    <source>
        <strain evidence="3">HSR6</strain>
    </source>
</reference>
<organism evidence="2 3">
    <name type="scientific">Halodesulfurarchaeum formicicum</name>
    <dbReference type="NCBI Taxonomy" id="1873524"/>
    <lineage>
        <taxon>Archaea</taxon>
        <taxon>Methanobacteriati</taxon>
        <taxon>Methanobacteriota</taxon>
        <taxon>Stenosarchaea group</taxon>
        <taxon>Halobacteria</taxon>
        <taxon>Halobacteriales</taxon>
        <taxon>Halobacteriaceae</taxon>
        <taxon>Halodesulfurarchaeum</taxon>
    </lineage>
</organism>
<dbReference type="KEGG" id="hhsr:HSR6_0349"/>
<accession>A0A1J1AAQ7</accession>
<dbReference type="Pfam" id="PF09997">
    <property type="entry name" value="DUF2238"/>
    <property type="match status" value="1"/>
</dbReference>
<gene>
    <name evidence="2" type="ORF">HSR6_0349</name>
</gene>
<keyword evidence="3" id="KW-1185">Reference proteome</keyword>
<sequence>MTARPQVPLHAIVLVLSVVIAALATRWTLTARGAPEAPHRWPQVFLNRLLGGLQAGGRERYYWVGILVYGAVVSGLHFGGLHFAVYDAIAQWDLFTHALSGAGVAAILSLTFRQQESRQSQWWILPAVLAIGAGFEIYEFVFKGFWHTWSWQFYLSDTVLDLVVNVLGAGVFVGLAALRNS</sequence>
<dbReference type="AlphaFoldDB" id="A0A1J1AAQ7"/>
<keyword evidence="1" id="KW-0472">Membrane</keyword>
<dbReference type="RefSeq" id="WP_071932626.1">
    <property type="nucleotide sequence ID" value="NZ_CP016804.1"/>
</dbReference>
<protein>
    <submittedName>
        <fullName evidence="2">Uncharacterized protein</fullName>
    </submittedName>
</protein>
<feature type="transmembrane region" description="Helical" evidence="1">
    <location>
        <begin position="6"/>
        <end position="24"/>
    </location>
</feature>